<evidence type="ECO:0000313" key="1">
    <source>
        <dbReference type="EMBL" id="MBD2152597.1"/>
    </source>
</evidence>
<dbReference type="AlphaFoldDB" id="A0A926UWP1"/>
<gene>
    <name evidence="1" type="ORF">H6F44_21100</name>
</gene>
<protein>
    <submittedName>
        <fullName evidence="1">Uncharacterized protein</fullName>
    </submittedName>
</protein>
<sequence>MIELTFEQRQDVIKQVETPPRAIDPDTAITYVLLREEVYAKIKALLIEEQNNQFLQDMYLPVMETFGKEGWDDPAMDIYNDLDPRRQS</sequence>
<reference evidence="1" key="2">
    <citation type="submission" date="2020-08" db="EMBL/GenBank/DDBJ databases">
        <authorList>
            <person name="Chen M."/>
            <person name="Teng W."/>
            <person name="Zhao L."/>
            <person name="Hu C."/>
            <person name="Zhou Y."/>
            <person name="Han B."/>
            <person name="Song L."/>
            <person name="Shu W."/>
        </authorList>
    </citation>
    <scope>NUCLEOTIDE SEQUENCE</scope>
    <source>
        <strain evidence="1">FACHB-1277</strain>
    </source>
</reference>
<dbReference type="Proteomes" id="UP000631421">
    <property type="component" value="Unassembled WGS sequence"/>
</dbReference>
<dbReference type="RefSeq" id="WP_190353064.1">
    <property type="nucleotide sequence ID" value="NZ_JACJPY010000122.1"/>
</dbReference>
<reference evidence="1" key="1">
    <citation type="journal article" date="2015" name="ISME J.">
        <title>Draft Genome Sequence of Streptomyces incarnatus NRRL8089, which Produces the Nucleoside Antibiotic Sinefungin.</title>
        <authorList>
            <person name="Oshima K."/>
            <person name="Hattori M."/>
            <person name="Shimizu H."/>
            <person name="Fukuda K."/>
            <person name="Nemoto M."/>
            <person name="Inagaki K."/>
            <person name="Tamura T."/>
        </authorList>
    </citation>
    <scope>NUCLEOTIDE SEQUENCE</scope>
    <source>
        <strain evidence="1">FACHB-1277</strain>
    </source>
</reference>
<name>A0A926UWP1_9CYAN</name>
<dbReference type="EMBL" id="JACJPY010000122">
    <property type="protein sequence ID" value="MBD2152597.1"/>
    <property type="molecule type" value="Genomic_DNA"/>
</dbReference>
<proteinExistence type="predicted"/>
<organism evidence="1 2">
    <name type="scientific">Pseudanabaena cinerea FACHB-1277</name>
    <dbReference type="NCBI Taxonomy" id="2949581"/>
    <lineage>
        <taxon>Bacteria</taxon>
        <taxon>Bacillati</taxon>
        <taxon>Cyanobacteriota</taxon>
        <taxon>Cyanophyceae</taxon>
        <taxon>Pseudanabaenales</taxon>
        <taxon>Pseudanabaenaceae</taxon>
        <taxon>Pseudanabaena</taxon>
        <taxon>Pseudanabaena cinerea</taxon>
    </lineage>
</organism>
<accession>A0A926UWP1</accession>
<comment type="caution">
    <text evidence="1">The sequence shown here is derived from an EMBL/GenBank/DDBJ whole genome shotgun (WGS) entry which is preliminary data.</text>
</comment>
<evidence type="ECO:0000313" key="2">
    <source>
        <dbReference type="Proteomes" id="UP000631421"/>
    </source>
</evidence>
<keyword evidence="2" id="KW-1185">Reference proteome</keyword>